<evidence type="ECO:0000256" key="3">
    <source>
        <dbReference type="SAM" id="MobiDB-lite"/>
    </source>
</evidence>
<dbReference type="PANTHER" id="PTHR28638:SF2">
    <property type="entry name" value="CELL CYCLE PROGRESSION PROTEIN 1"/>
    <property type="match status" value="1"/>
</dbReference>
<dbReference type="STRING" id="113540.ENSSFOP00015029332"/>
<keyword evidence="1 2" id="KW-0175">Coiled coil</keyword>
<feature type="region of interest" description="Disordered" evidence="3">
    <location>
        <begin position="152"/>
        <end position="177"/>
    </location>
</feature>
<evidence type="ECO:0000256" key="1">
    <source>
        <dbReference type="ARBA" id="ARBA00023054"/>
    </source>
</evidence>
<feature type="region of interest" description="Disordered" evidence="3">
    <location>
        <begin position="224"/>
        <end position="286"/>
    </location>
</feature>
<sequence>MDLVIPPGDDDAGGGGARGHIGPGVSEAGARIRIAAPDPPFASTHVFVRSARQLNVARHFVSSAAKMSESSSDTDSSPWTIISNEGSDIEALGLEDGGGGGESRSESPPSTEEVRDRDGDGDRDQDQEGLPVPGGMDPLITMLQAALIPPGPESYQQEEAREETEPIREVGADGLGTEAAMRRSASMKGAELAMWAGPKTEGAEPHGREFHLDTIGVAQTRVFPVAPPAGGSSSSEEEPRGQLPGPLMRKRRVKLAGAPVSAEGGTSGQPEQPKPGQKEMQRQEPETVEPGVITLIHGIFSSTLSTCILLALVVTLSLSLGYLYGTFHVQEMQKAKVETVRLEDLMDARGDQRSCEKVIEDSKRTAVNELNGINDKVKGSEFKQSLAYDSYKCAHGRQSVSVQGAVQSVVADLQEKAGMASPLAENMDQNIRESTKLVKEDIRLKHEESGGTEEDRESEQVSRKSQQLKSSLECEEKSVSTLQEELRNLRSQIRNLEWKGVDTHSVLHESQQSKGHEEEERQRMLSFMVLREVLTAEARVLRRELDRERRVTGLLKEELGYVGPAGMANKEIEELQARLEELERKLNFERQRSDLWEKLYMKATDERATGDIYGTVDKVKDMEHVAKNCTKALVHHHEQIKKDKEETFRKFPDTVNPLFRYYKDSAKSFFGKDEWHHMRRPFERRDSRGERCEQRQTCLDHRGTGLFWQHKSLLQLLPRASDNFEAVGDGQTPGVKVHVYPHEVLDAGMFRGCSGVTDCAYQESISLFNKPLDPVRMEDFSQLLYSYLQQETDHFHRWEELQHFIDRFFDNGVFIHHQMMFTDFVSGVEDYLKNMDEFNMDMFKGLDKYIYRHFFGDSYSEWYEQSSAERASGHHQSHQKAHVHLQRDRKWTRPRETRERHIADVKIELDPTPFHPKY</sequence>
<dbReference type="PANTHER" id="PTHR28638">
    <property type="entry name" value="CELL CYCLE PROGRESSION PROTEIN 1"/>
    <property type="match status" value="1"/>
</dbReference>
<organism evidence="4 5">
    <name type="scientific">Scleropages formosus</name>
    <name type="common">Asian bonytongue</name>
    <name type="synonym">Osteoglossum formosum</name>
    <dbReference type="NCBI Taxonomy" id="113540"/>
    <lineage>
        <taxon>Eukaryota</taxon>
        <taxon>Metazoa</taxon>
        <taxon>Chordata</taxon>
        <taxon>Craniata</taxon>
        <taxon>Vertebrata</taxon>
        <taxon>Euteleostomi</taxon>
        <taxon>Actinopterygii</taxon>
        <taxon>Neopterygii</taxon>
        <taxon>Teleostei</taxon>
        <taxon>Osteoglossocephala</taxon>
        <taxon>Osteoglossomorpha</taxon>
        <taxon>Osteoglossiformes</taxon>
        <taxon>Osteoglossidae</taxon>
        <taxon>Scleropages</taxon>
    </lineage>
</organism>
<feature type="compositionally biased region" description="Basic residues" evidence="3">
    <location>
        <begin position="873"/>
        <end position="884"/>
    </location>
</feature>
<protein>
    <submittedName>
        <fullName evidence="4">Cell cycle progression protein 1-like</fullName>
    </submittedName>
</protein>
<feature type="compositionally biased region" description="Basic and acidic residues" evidence="3">
    <location>
        <begin position="437"/>
        <end position="449"/>
    </location>
</feature>
<gene>
    <name evidence="4" type="ORF">Z043_117525</name>
</gene>
<dbReference type="GO" id="GO:0016020">
    <property type="term" value="C:membrane"/>
    <property type="evidence" value="ECO:0007669"/>
    <property type="project" value="TreeGrafter"/>
</dbReference>
<feature type="region of interest" description="Disordered" evidence="3">
    <location>
        <begin position="63"/>
        <end position="82"/>
    </location>
</feature>
<dbReference type="AlphaFoldDB" id="A0A0N8JXM6"/>
<feature type="compositionally biased region" description="Basic and acidic residues" evidence="3">
    <location>
        <begin position="276"/>
        <end position="285"/>
    </location>
</feature>
<feature type="compositionally biased region" description="Basic and acidic residues" evidence="3">
    <location>
        <begin position="112"/>
        <end position="126"/>
    </location>
</feature>
<reference evidence="4 5" key="1">
    <citation type="submission" date="2015-08" db="EMBL/GenBank/DDBJ databases">
        <title>The genome of the Asian arowana (Scleropages formosus).</title>
        <authorList>
            <person name="Tan M.H."/>
            <person name="Gan H.M."/>
            <person name="Croft L.J."/>
            <person name="Austin C.M."/>
        </authorList>
    </citation>
    <scope>NUCLEOTIDE SEQUENCE [LARGE SCALE GENOMIC DNA]</scope>
    <source>
        <strain evidence="4">Aro1</strain>
    </source>
</reference>
<evidence type="ECO:0000313" key="4">
    <source>
        <dbReference type="EMBL" id="KPP64161.1"/>
    </source>
</evidence>
<feature type="coiled-coil region" evidence="2">
    <location>
        <begin position="531"/>
        <end position="599"/>
    </location>
</feature>
<evidence type="ECO:0000256" key="2">
    <source>
        <dbReference type="SAM" id="Coils"/>
    </source>
</evidence>
<feature type="region of interest" description="Disordered" evidence="3">
    <location>
        <begin position="90"/>
        <end position="137"/>
    </location>
</feature>
<name>A0A0N8JXM6_SCLFO</name>
<dbReference type="EMBL" id="JARO02007262">
    <property type="protein sequence ID" value="KPP64161.1"/>
    <property type="molecule type" value="Genomic_DNA"/>
</dbReference>
<feature type="region of interest" description="Disordered" evidence="3">
    <location>
        <begin position="870"/>
        <end position="897"/>
    </location>
</feature>
<accession>A0A0N8JXM6</accession>
<feature type="compositionally biased region" description="Basic and acidic residues" evidence="3">
    <location>
        <begin position="885"/>
        <end position="897"/>
    </location>
</feature>
<comment type="caution">
    <text evidence="4">The sequence shown here is derived from an EMBL/GenBank/DDBJ whole genome shotgun (WGS) entry which is preliminary data.</text>
</comment>
<dbReference type="Proteomes" id="UP000034805">
    <property type="component" value="Unassembled WGS sequence"/>
</dbReference>
<feature type="region of interest" description="Disordered" evidence="3">
    <location>
        <begin position="437"/>
        <end position="474"/>
    </location>
</feature>
<proteinExistence type="predicted"/>
<dbReference type="InterPro" id="IPR051990">
    <property type="entry name" value="CCPG1/PBIP1"/>
</dbReference>
<evidence type="ECO:0000313" key="5">
    <source>
        <dbReference type="Proteomes" id="UP000034805"/>
    </source>
</evidence>